<dbReference type="InterPro" id="IPR036249">
    <property type="entry name" value="Thioredoxin-like_sf"/>
</dbReference>
<dbReference type="InterPro" id="IPR024706">
    <property type="entry name" value="Peroxiredoxin_AhpC-typ"/>
</dbReference>
<dbReference type="PIRSF" id="PIRSF000239">
    <property type="entry name" value="AHPC"/>
    <property type="match status" value="1"/>
</dbReference>
<comment type="caution">
    <text evidence="1">The sequence shown here is derived from an EMBL/GenBank/DDBJ whole genome shotgun (WGS) entry which is preliminary data.</text>
</comment>
<dbReference type="EMBL" id="JABCQN010000006">
    <property type="protein sequence ID" value="MBF0871533.1"/>
    <property type="molecule type" value="Genomic_DNA"/>
</dbReference>
<evidence type="ECO:0000313" key="2">
    <source>
        <dbReference type="Proteomes" id="UP000661006"/>
    </source>
</evidence>
<gene>
    <name evidence="1" type="ORF">HKD32_11850</name>
</gene>
<reference evidence="1" key="1">
    <citation type="submission" date="2020-04" db="EMBL/GenBank/DDBJ databases">
        <authorList>
            <person name="Sombolestani A."/>
        </authorList>
    </citation>
    <scope>NUCLEOTIDE SEQUENCE</scope>
    <source>
        <strain evidence="1">R71697</strain>
    </source>
</reference>
<reference evidence="1" key="2">
    <citation type="submission" date="2020-11" db="EMBL/GenBank/DDBJ databases">
        <title>Description of novel Gluconobacter species.</title>
        <authorList>
            <person name="Cleenwerck I."/>
            <person name="Cnockaert M."/>
            <person name="Borremans W."/>
            <person name="Wieme A.D."/>
            <person name="De Vuyst L."/>
            <person name="Vandamme P."/>
        </authorList>
    </citation>
    <scope>NUCLEOTIDE SEQUENCE</scope>
    <source>
        <strain evidence="1">R71697</strain>
    </source>
</reference>
<dbReference type="Proteomes" id="UP000661006">
    <property type="component" value="Unassembled WGS sequence"/>
</dbReference>
<sequence>MRLDEHCPAFSLRTTEGEYGFEPTQQTFKLILFLPSPFSVSDTQDIMNIDGCSDFYAKNNIDVLLISQSSIHVNLGWIKAIQAVYGREVTTMIGEDPTAEVFKAYGVANAKAAVVVDKQARCRWHFSLDRRLTFNIEEIKRAMLALIEVSGSSSKTPEGWGPGDRTIKDIPLNRKAILRNRKWFYDLSPENK</sequence>
<dbReference type="Gene3D" id="3.40.30.10">
    <property type="entry name" value="Glutaredoxin"/>
    <property type="match status" value="1"/>
</dbReference>
<proteinExistence type="predicted"/>
<evidence type="ECO:0000313" key="1">
    <source>
        <dbReference type="EMBL" id="MBF0871533.1"/>
    </source>
</evidence>
<dbReference type="SUPFAM" id="SSF52833">
    <property type="entry name" value="Thioredoxin-like"/>
    <property type="match status" value="1"/>
</dbReference>
<name>A0A9Q2ITA8_GLUJA</name>
<dbReference type="AlphaFoldDB" id="A0A9Q2ITA8"/>
<organism evidence="1 2">
    <name type="scientific">Gluconobacter japonicus</name>
    <dbReference type="NCBI Taxonomy" id="376620"/>
    <lineage>
        <taxon>Bacteria</taxon>
        <taxon>Pseudomonadati</taxon>
        <taxon>Pseudomonadota</taxon>
        <taxon>Alphaproteobacteria</taxon>
        <taxon>Acetobacterales</taxon>
        <taxon>Acetobacteraceae</taxon>
        <taxon>Gluconobacter</taxon>
    </lineage>
</organism>
<protein>
    <submittedName>
        <fullName evidence="1">Redoxin domain-containing protein</fullName>
    </submittedName>
</protein>
<accession>A0A9Q2ITA8</accession>